<protein>
    <submittedName>
        <fullName evidence="2">Uncharacterized protein</fullName>
    </submittedName>
</protein>
<dbReference type="PANTHER" id="PTHR34061:SF26">
    <property type="match status" value="1"/>
</dbReference>
<gene>
    <name evidence="2" type="ORF">DM860_010980</name>
</gene>
<keyword evidence="3" id="KW-1185">Reference proteome</keyword>
<proteinExistence type="predicted"/>
<evidence type="ECO:0000256" key="1">
    <source>
        <dbReference type="SAM" id="MobiDB-lite"/>
    </source>
</evidence>
<reference evidence="2 3" key="1">
    <citation type="submission" date="2018-06" db="EMBL/GenBank/DDBJ databases">
        <title>The Genome of Cuscuta australis (Dodder) Provides Insight into the Evolution of Plant Parasitism.</title>
        <authorList>
            <person name="Liu H."/>
        </authorList>
    </citation>
    <scope>NUCLEOTIDE SEQUENCE [LARGE SCALE GENOMIC DNA]</scope>
    <source>
        <strain evidence="3">cv. Yunnan</strain>
        <tissue evidence="2">Vines</tissue>
    </source>
</reference>
<feature type="region of interest" description="Disordered" evidence="1">
    <location>
        <begin position="44"/>
        <end position="74"/>
    </location>
</feature>
<evidence type="ECO:0000313" key="2">
    <source>
        <dbReference type="EMBL" id="RAL51478.1"/>
    </source>
</evidence>
<dbReference type="EMBL" id="NQVE01000050">
    <property type="protein sequence ID" value="RAL51478.1"/>
    <property type="molecule type" value="Genomic_DNA"/>
</dbReference>
<sequence>MENTSVVPYDKLDGLARWFGSSVAAAFFSSLERFSCVNLATYDTDDEEEESDSAAVAVSEGNNPSLGVPDPNNVSAASITAVPASVENNRA</sequence>
<dbReference type="PANTHER" id="PTHR34061">
    <property type="entry name" value="PROTEIN, PUTATIVE-RELATED"/>
    <property type="match status" value="1"/>
</dbReference>
<name>A0A328E461_9ASTE</name>
<comment type="caution">
    <text evidence="2">The sequence shown here is derived from an EMBL/GenBank/DDBJ whole genome shotgun (WGS) entry which is preliminary data.</text>
</comment>
<organism evidence="2 3">
    <name type="scientific">Cuscuta australis</name>
    <dbReference type="NCBI Taxonomy" id="267555"/>
    <lineage>
        <taxon>Eukaryota</taxon>
        <taxon>Viridiplantae</taxon>
        <taxon>Streptophyta</taxon>
        <taxon>Embryophyta</taxon>
        <taxon>Tracheophyta</taxon>
        <taxon>Spermatophyta</taxon>
        <taxon>Magnoliopsida</taxon>
        <taxon>eudicotyledons</taxon>
        <taxon>Gunneridae</taxon>
        <taxon>Pentapetalae</taxon>
        <taxon>asterids</taxon>
        <taxon>lamiids</taxon>
        <taxon>Solanales</taxon>
        <taxon>Convolvulaceae</taxon>
        <taxon>Cuscuteae</taxon>
        <taxon>Cuscuta</taxon>
        <taxon>Cuscuta subgen. Grammica</taxon>
        <taxon>Cuscuta sect. Cleistogrammica</taxon>
    </lineage>
</organism>
<evidence type="ECO:0000313" key="3">
    <source>
        <dbReference type="Proteomes" id="UP000249390"/>
    </source>
</evidence>
<dbReference type="AlphaFoldDB" id="A0A328E461"/>
<dbReference type="Proteomes" id="UP000249390">
    <property type="component" value="Unassembled WGS sequence"/>
</dbReference>
<accession>A0A328E461</accession>